<feature type="domain" description="VOC" evidence="1">
    <location>
        <begin position="4"/>
        <end position="128"/>
    </location>
</feature>
<dbReference type="InterPro" id="IPR053863">
    <property type="entry name" value="Glyoxy/Ble-like_N"/>
</dbReference>
<dbReference type="SUPFAM" id="SSF54593">
    <property type="entry name" value="Glyoxalase/Bleomycin resistance protein/Dihydroxybiphenyl dioxygenase"/>
    <property type="match status" value="1"/>
</dbReference>
<protein>
    <recommendedName>
        <fullName evidence="1">VOC domain-containing protein</fullName>
    </recommendedName>
</protein>
<dbReference type="PROSITE" id="PS51819">
    <property type="entry name" value="VOC"/>
    <property type="match status" value="1"/>
</dbReference>
<reference evidence="2 3" key="1">
    <citation type="submission" date="2018-11" db="EMBL/GenBank/DDBJ databases">
        <title>Sequencing the genomes of 1000 actinobacteria strains.</title>
        <authorList>
            <person name="Klenk H.-P."/>
        </authorList>
    </citation>
    <scope>NUCLEOTIDE SEQUENCE [LARGE SCALE GENOMIC DNA]</scope>
    <source>
        <strain evidence="2 3">DSM 44348</strain>
    </source>
</reference>
<dbReference type="RefSeq" id="WP_037322367.1">
    <property type="nucleotide sequence ID" value="NZ_CBDRBK010000004.1"/>
</dbReference>
<dbReference type="PANTHER" id="PTHR36503">
    <property type="entry name" value="BLR2520 PROTEIN"/>
    <property type="match status" value="1"/>
</dbReference>
<gene>
    <name evidence="2" type="ORF">EDD35_7330</name>
</gene>
<evidence type="ECO:0000259" key="1">
    <source>
        <dbReference type="PROSITE" id="PS51819"/>
    </source>
</evidence>
<name>A0A3N2H7J3_9PSEU</name>
<dbReference type="PANTHER" id="PTHR36503:SF2">
    <property type="entry name" value="BLR2408 PROTEIN"/>
    <property type="match status" value="1"/>
</dbReference>
<evidence type="ECO:0000313" key="2">
    <source>
        <dbReference type="EMBL" id="ROS44874.1"/>
    </source>
</evidence>
<proteinExistence type="predicted"/>
<dbReference type="Pfam" id="PF22677">
    <property type="entry name" value="Ble-like_N"/>
    <property type="match status" value="1"/>
</dbReference>
<dbReference type="EMBL" id="RKHY01000001">
    <property type="protein sequence ID" value="ROS44874.1"/>
    <property type="molecule type" value="Genomic_DNA"/>
</dbReference>
<sequence>MTNQMIFVNLPVADLDRAKKFWSDLGYEFNAQFTDENAACLVFSDTIYAMLLRHDFFTTFTDKQIIDSAKSTEVLLALSAESREAVDTLVDKAVAAGGRETRDPMDQGFMYQRVFEDPDGHNWEIIWMDPSQVDG</sequence>
<dbReference type="InterPro" id="IPR029068">
    <property type="entry name" value="Glyas_Bleomycin-R_OHBP_Dase"/>
</dbReference>
<organism evidence="2 3">
    <name type="scientific">Amycolatopsis thermoflava</name>
    <dbReference type="NCBI Taxonomy" id="84480"/>
    <lineage>
        <taxon>Bacteria</taxon>
        <taxon>Bacillati</taxon>
        <taxon>Actinomycetota</taxon>
        <taxon>Actinomycetes</taxon>
        <taxon>Pseudonocardiales</taxon>
        <taxon>Pseudonocardiaceae</taxon>
        <taxon>Amycolatopsis</taxon>
        <taxon>Amycolatopsis methanolica group</taxon>
    </lineage>
</organism>
<dbReference type="GeneID" id="301848560"/>
<keyword evidence="3" id="KW-1185">Reference proteome</keyword>
<dbReference type="InterPro" id="IPR037523">
    <property type="entry name" value="VOC_core"/>
</dbReference>
<accession>A0A3N2H7J3</accession>
<dbReference type="Gene3D" id="3.10.180.10">
    <property type="entry name" value="2,3-Dihydroxybiphenyl 1,2-Dioxygenase, domain 1"/>
    <property type="match status" value="1"/>
</dbReference>
<dbReference type="AlphaFoldDB" id="A0A3N2H7J3"/>
<dbReference type="Proteomes" id="UP000274843">
    <property type="component" value="Unassembled WGS sequence"/>
</dbReference>
<comment type="caution">
    <text evidence="2">The sequence shown here is derived from an EMBL/GenBank/DDBJ whole genome shotgun (WGS) entry which is preliminary data.</text>
</comment>
<evidence type="ECO:0000313" key="3">
    <source>
        <dbReference type="Proteomes" id="UP000274843"/>
    </source>
</evidence>